<evidence type="ECO:0000313" key="3">
    <source>
        <dbReference type="Proteomes" id="UP000315439"/>
    </source>
</evidence>
<dbReference type="InterPro" id="IPR010982">
    <property type="entry name" value="Lambda_DNA-bd_dom_sf"/>
</dbReference>
<dbReference type="AlphaFoldDB" id="A0A545UHV2"/>
<protein>
    <submittedName>
        <fullName evidence="2">Helix-turn-helix domain-containing protein</fullName>
    </submittedName>
</protein>
<dbReference type="SUPFAM" id="SSF47413">
    <property type="entry name" value="lambda repressor-like DNA-binding domains"/>
    <property type="match status" value="1"/>
</dbReference>
<dbReference type="InterPro" id="IPR001387">
    <property type="entry name" value="Cro/C1-type_HTH"/>
</dbReference>
<dbReference type="PANTHER" id="PTHR40455">
    <property type="entry name" value="ANTITOXIN HIGA"/>
    <property type="match status" value="1"/>
</dbReference>
<dbReference type="GO" id="GO:0006355">
    <property type="term" value="P:regulation of DNA-templated transcription"/>
    <property type="evidence" value="ECO:0007669"/>
    <property type="project" value="InterPro"/>
</dbReference>
<dbReference type="GO" id="GO:0001046">
    <property type="term" value="F:core promoter sequence-specific DNA binding"/>
    <property type="evidence" value="ECO:0007669"/>
    <property type="project" value="TreeGrafter"/>
</dbReference>
<dbReference type="Proteomes" id="UP000315439">
    <property type="component" value="Unassembled WGS sequence"/>
</dbReference>
<reference evidence="2 3" key="1">
    <citation type="submission" date="2019-07" db="EMBL/GenBank/DDBJ databases">
        <title>Draft genome for Aliikangiella sp. M105.</title>
        <authorList>
            <person name="Wang G."/>
        </authorList>
    </citation>
    <scope>NUCLEOTIDE SEQUENCE [LARGE SCALE GENOMIC DNA]</scope>
    <source>
        <strain evidence="2 3">M105</strain>
    </source>
</reference>
<organism evidence="2 3">
    <name type="scientific">Aliikangiella coralliicola</name>
    <dbReference type="NCBI Taxonomy" id="2592383"/>
    <lineage>
        <taxon>Bacteria</taxon>
        <taxon>Pseudomonadati</taxon>
        <taxon>Pseudomonadota</taxon>
        <taxon>Gammaproteobacteria</taxon>
        <taxon>Oceanospirillales</taxon>
        <taxon>Pleioneaceae</taxon>
        <taxon>Aliikangiella</taxon>
    </lineage>
</organism>
<name>A0A545UHV2_9GAMM</name>
<dbReference type="Pfam" id="PF01381">
    <property type="entry name" value="HTH_3"/>
    <property type="match status" value="1"/>
</dbReference>
<dbReference type="Gene3D" id="1.10.260.40">
    <property type="entry name" value="lambda repressor-like DNA-binding domains"/>
    <property type="match status" value="1"/>
</dbReference>
<gene>
    <name evidence="2" type="ORF">FLL46_05815</name>
</gene>
<dbReference type="EMBL" id="VIKS01000003">
    <property type="protein sequence ID" value="TQV89045.1"/>
    <property type="molecule type" value="Genomic_DNA"/>
</dbReference>
<comment type="caution">
    <text evidence="2">The sequence shown here is derived from an EMBL/GenBank/DDBJ whole genome shotgun (WGS) entry which is preliminary data.</text>
</comment>
<evidence type="ECO:0000313" key="2">
    <source>
        <dbReference type="EMBL" id="TQV89045.1"/>
    </source>
</evidence>
<dbReference type="PANTHER" id="PTHR40455:SF1">
    <property type="entry name" value="ANTITOXIN HIGA"/>
    <property type="match status" value="1"/>
</dbReference>
<dbReference type="PROSITE" id="PS50943">
    <property type="entry name" value="HTH_CROC1"/>
    <property type="match status" value="1"/>
</dbReference>
<proteinExistence type="predicted"/>
<evidence type="ECO:0000259" key="1">
    <source>
        <dbReference type="PROSITE" id="PS50943"/>
    </source>
</evidence>
<sequence length="135" mass="15210">MQEALERAVQHWNMVAPVVDTPKTPEDYETLLSNLKSTMELVENRPNSPLAGLIKAMSRAAQEYEGSFLYEQQGGALLALRYLIKLHNIKQSDLKEIGSQGVVSEILNGKRSLTLRHVRELSKRFNVSPNTFIDS</sequence>
<dbReference type="CDD" id="cd00093">
    <property type="entry name" value="HTH_XRE"/>
    <property type="match status" value="1"/>
</dbReference>
<dbReference type="InterPro" id="IPR039060">
    <property type="entry name" value="Antitox_HigA"/>
</dbReference>
<keyword evidence="3" id="KW-1185">Reference proteome</keyword>
<dbReference type="RefSeq" id="WP_142892530.1">
    <property type="nucleotide sequence ID" value="NZ_ML660161.1"/>
</dbReference>
<accession>A0A545UHV2</accession>
<dbReference type="OrthoDB" id="9796786at2"/>
<feature type="domain" description="HTH cro/C1-type" evidence="1">
    <location>
        <begin position="80"/>
        <end position="132"/>
    </location>
</feature>